<dbReference type="Proteomes" id="UP000707206">
    <property type="component" value="Unassembled WGS sequence"/>
</dbReference>
<dbReference type="SUPFAM" id="SSF101898">
    <property type="entry name" value="NHL repeat"/>
    <property type="match status" value="1"/>
</dbReference>
<evidence type="ECO:0000313" key="2">
    <source>
        <dbReference type="EMBL" id="NHF61484.1"/>
    </source>
</evidence>
<name>A0A967AW30_9FLAO</name>
<dbReference type="EMBL" id="VIKU02000009">
    <property type="protein sequence ID" value="NHF61484.1"/>
    <property type="molecule type" value="Genomic_DNA"/>
</dbReference>
<protein>
    <recommendedName>
        <fullName evidence="4">LVIVD repeat-containing protein</fullName>
    </recommendedName>
</protein>
<comment type="caution">
    <text evidence="2">The sequence shown here is derived from an EMBL/GenBank/DDBJ whole genome shotgun (WGS) entry which is preliminary data.</text>
</comment>
<feature type="chain" id="PRO_5037562883" description="LVIVD repeat-containing protein" evidence="1">
    <location>
        <begin position="21"/>
        <end position="429"/>
    </location>
</feature>
<evidence type="ECO:0000256" key="1">
    <source>
        <dbReference type="SAM" id="SignalP"/>
    </source>
</evidence>
<evidence type="ECO:0008006" key="4">
    <source>
        <dbReference type="Google" id="ProtNLM"/>
    </source>
</evidence>
<dbReference type="Pfam" id="PF08309">
    <property type="entry name" value="LVIVD"/>
    <property type="match status" value="3"/>
</dbReference>
<dbReference type="InterPro" id="IPR013211">
    <property type="entry name" value="LVIVD"/>
</dbReference>
<gene>
    <name evidence="2" type="ORF">FK220_019180</name>
</gene>
<dbReference type="PROSITE" id="PS51257">
    <property type="entry name" value="PROKAR_LIPOPROTEIN"/>
    <property type="match status" value="1"/>
</dbReference>
<keyword evidence="1" id="KW-0732">Signal</keyword>
<feature type="signal peptide" evidence="1">
    <location>
        <begin position="1"/>
        <end position="20"/>
    </location>
</feature>
<proteinExistence type="predicted"/>
<reference evidence="2" key="1">
    <citation type="submission" date="2019-07" db="EMBL/GenBank/DDBJ databases">
        <authorList>
            <person name="De-Chao Zhang Q."/>
        </authorList>
    </citation>
    <scope>NUCLEOTIDE SEQUENCE</scope>
    <source>
        <strain evidence="2">TP-CH-4</strain>
    </source>
</reference>
<keyword evidence="3" id="KW-1185">Reference proteome</keyword>
<organism evidence="2 3">
    <name type="scientific">Pelagihabitans pacificus</name>
    <dbReference type="NCBI Taxonomy" id="2696054"/>
    <lineage>
        <taxon>Bacteria</taxon>
        <taxon>Pseudomonadati</taxon>
        <taxon>Bacteroidota</taxon>
        <taxon>Flavobacteriia</taxon>
        <taxon>Flavobacteriales</taxon>
        <taxon>Flavobacteriaceae</taxon>
        <taxon>Pelagihabitans</taxon>
    </lineage>
</organism>
<accession>A0A967AW30</accession>
<sequence length="429" mass="47842">MKKITMGLLCLAIFAFTSCNDDEAPEGYADYVIATPLKADLVTFKAEAVDVTEPIPISDSGKIYAYKDYIFVNDVGRGFHVLDNSDPAAPSNIAFIKMEGNFDISIKSDRLYADSYGDLVILDISDINNIGNAKRIENAIYQDFWCTVGTDVEWPQADYYDYADFDYTREAIIGWEVETRRMLVSEFNEKYGGYYALEDVASFNEAAVPTSSDTGQGGSLARFKIVGDYLYAIESFSINVFDISNLDEPKILDEVYTNGVIETIFNQGDILFLGGTQGMYIYDITSPETPSYVSEFVHGTACDPVVVDGNFAYVTLRGGNACGGIESGLYIIDVTNLADPKLRKFYGLKEPYGLGIKDEKLFICDGSAGLKVYDKSDVDNLRLLNHFENIITYDVIPLQNSLLMIGDNVLYQYEYLEDQIQLLSTFDLN</sequence>
<dbReference type="RefSeq" id="WP_152575980.1">
    <property type="nucleotide sequence ID" value="NZ_VIKU02000009.1"/>
</dbReference>
<reference evidence="2" key="2">
    <citation type="submission" date="2020-03" db="EMBL/GenBank/DDBJ databases">
        <title>Flavobacteriaceae bacterium strain TP-CH-4, a member of the family Flavobacteriaceae isolated from a deep-sea seamount.</title>
        <authorList>
            <person name="Zhang D.-C."/>
        </authorList>
    </citation>
    <scope>NUCLEOTIDE SEQUENCE</scope>
    <source>
        <strain evidence="2">TP-CH-4</strain>
    </source>
</reference>
<evidence type="ECO:0000313" key="3">
    <source>
        <dbReference type="Proteomes" id="UP000707206"/>
    </source>
</evidence>
<dbReference type="AlphaFoldDB" id="A0A967AW30"/>